<reference evidence="4" key="1">
    <citation type="journal article" date="2022" name="Int. J. Mol. Sci.">
        <title>Draft Genome of Tanacetum Coccineum: Genomic Comparison of Closely Related Tanacetum-Family Plants.</title>
        <authorList>
            <person name="Yamashiro T."/>
            <person name="Shiraishi A."/>
            <person name="Nakayama K."/>
            <person name="Satake H."/>
        </authorList>
    </citation>
    <scope>NUCLEOTIDE SEQUENCE</scope>
</reference>
<evidence type="ECO:0000256" key="1">
    <source>
        <dbReference type="SAM" id="MobiDB-lite"/>
    </source>
</evidence>
<accession>A0ABQ4WFN2</accession>
<keyword evidence="5" id="KW-1185">Reference proteome</keyword>
<comment type="caution">
    <text evidence="4">The sequence shown here is derived from an EMBL/GenBank/DDBJ whole genome shotgun (WGS) entry which is preliminary data.</text>
</comment>
<name>A0ABQ4WFN2_9ASTR</name>
<dbReference type="Pfam" id="PF07727">
    <property type="entry name" value="RVT_2"/>
    <property type="match status" value="1"/>
</dbReference>
<evidence type="ECO:0000259" key="3">
    <source>
        <dbReference type="Pfam" id="PF22936"/>
    </source>
</evidence>
<dbReference type="Pfam" id="PF22936">
    <property type="entry name" value="Pol_BBD"/>
    <property type="match status" value="2"/>
</dbReference>
<dbReference type="EMBL" id="BQNB010008602">
    <property type="protein sequence ID" value="GJS51676.1"/>
    <property type="molecule type" value="Genomic_DNA"/>
</dbReference>
<reference evidence="4" key="2">
    <citation type="submission" date="2022-01" db="EMBL/GenBank/DDBJ databases">
        <authorList>
            <person name="Yamashiro T."/>
            <person name="Shiraishi A."/>
            <person name="Satake H."/>
            <person name="Nakayama K."/>
        </authorList>
    </citation>
    <scope>NUCLEOTIDE SEQUENCE</scope>
</reference>
<dbReference type="InterPro" id="IPR013103">
    <property type="entry name" value="RVT_2"/>
</dbReference>
<proteinExistence type="predicted"/>
<sequence length="1025" mass="116416">MQKAVLKQQFEAFTISSKESLEKGYDRFQKLLSQLDALGAATTTATPGLADEVIHSFLATNADDVDLIHEDLDQIDDLDLEEMDINWQIAMTAIKIKKFYKKTGSASLKVHKGRSSGEQTADEELNHALMAFTVNNELIDCGMSSTVKIGLGYGIQSNAEVLGYEEEISRGIFALRETDAGYYDIPLYSRFKQDHPLKHMEHRGIFDSGCSGHMTGNRAHLEDYQELSKVGSVTFGGSKGSISGKGKMGTAVKTSAGCVWRKTTPLSNTNSGPIPDSYVHDHPLKHMEHRGIFDSGCSGHMTGNRAHLEDYQELSKVGSVTFGGSKGSISGKGTIRLGNLVFDDVAFVKELGHFNLFSISQICDKKLNVLFTEKECFVVSSDFKMPDENQVLLKVPRQHNMYTFDMKNVDSSQGYTCLLAKASSNEAKLWHRRVQKRLLYGCARRRMAADLDGGPVSSAKQLPVLITVNTVVSDNLNTVLREVTFWHYRSYLSRLLFDDEWIITDFNIIYQMRTRSSLKRSSEVMLSELHTKLMQEAIIKYQQHCLFACFVSQSEPRKVSKPFEDEKLEEVLCISNSPGFVDPDHPKKVYKKRGYRRGTIDKTLFIKKDKKDIILVQIYVDDIIFGSTKKSWSDAFEALMKGRFQMSAMGELTFFLSLQVKQSQEGIFISQGTSMLLKILRNLTLLVVKSAVTLWKQSLLAKMKDGPGCGLTSYRSLIDSRWIFKYIKGNQKLWLMVSKRISLDLVAIRTEIMLLLTCDWKSTMVAANFLEEVIHGVPKSSTIVVLLELEKDVARHKLGHENGHASLSLAILMRLVTLGTAVLQLIKKVIKLENKLRQKRNKLRQKRKREDTEDEEDAEGQNQDIPSQTDQGNKFATLKEQWIQGRLVEQEEEVQKKHLQLNVDTFSILICRVVSEKCLNKKERMQYSIADEQSFYWNNCCPKEVFLQNKRYHAELKTFVAIGSEEDERAVKKMNEQAANKEKEQKAESVHEEVKEEEGAKKRKLGTRRKLKAKRECITLVYKRC</sequence>
<feature type="domain" description="Retrovirus-related Pol polyprotein from transposon TNT 1-94-like beta-barrel" evidence="3">
    <location>
        <begin position="292"/>
        <end position="366"/>
    </location>
</feature>
<feature type="domain" description="Retrovirus-related Pol polyprotein from transposon TNT 1-94-like beta-barrel" evidence="3">
    <location>
        <begin position="205"/>
        <end position="253"/>
    </location>
</feature>
<dbReference type="Proteomes" id="UP001151760">
    <property type="component" value="Unassembled WGS sequence"/>
</dbReference>
<feature type="compositionally biased region" description="Polar residues" evidence="1">
    <location>
        <begin position="860"/>
        <end position="871"/>
    </location>
</feature>
<feature type="domain" description="Reverse transcriptase Ty1/copia-type" evidence="2">
    <location>
        <begin position="588"/>
        <end position="685"/>
    </location>
</feature>
<evidence type="ECO:0000259" key="2">
    <source>
        <dbReference type="Pfam" id="PF07727"/>
    </source>
</evidence>
<feature type="compositionally biased region" description="Basic and acidic residues" evidence="1">
    <location>
        <begin position="975"/>
        <end position="1000"/>
    </location>
</feature>
<evidence type="ECO:0000313" key="4">
    <source>
        <dbReference type="EMBL" id="GJS51676.1"/>
    </source>
</evidence>
<organism evidence="4 5">
    <name type="scientific">Tanacetum coccineum</name>
    <dbReference type="NCBI Taxonomy" id="301880"/>
    <lineage>
        <taxon>Eukaryota</taxon>
        <taxon>Viridiplantae</taxon>
        <taxon>Streptophyta</taxon>
        <taxon>Embryophyta</taxon>
        <taxon>Tracheophyta</taxon>
        <taxon>Spermatophyta</taxon>
        <taxon>Magnoliopsida</taxon>
        <taxon>eudicotyledons</taxon>
        <taxon>Gunneridae</taxon>
        <taxon>Pentapetalae</taxon>
        <taxon>asterids</taxon>
        <taxon>campanulids</taxon>
        <taxon>Asterales</taxon>
        <taxon>Asteraceae</taxon>
        <taxon>Asteroideae</taxon>
        <taxon>Anthemideae</taxon>
        <taxon>Anthemidinae</taxon>
        <taxon>Tanacetum</taxon>
    </lineage>
</organism>
<gene>
    <name evidence="4" type="ORF">Tco_0625038</name>
</gene>
<dbReference type="InterPro" id="IPR054722">
    <property type="entry name" value="PolX-like_BBD"/>
</dbReference>
<feature type="region of interest" description="Disordered" evidence="1">
    <location>
        <begin position="975"/>
        <end position="1007"/>
    </location>
</feature>
<feature type="region of interest" description="Disordered" evidence="1">
    <location>
        <begin position="841"/>
        <end position="871"/>
    </location>
</feature>
<evidence type="ECO:0000313" key="5">
    <source>
        <dbReference type="Proteomes" id="UP001151760"/>
    </source>
</evidence>
<protein>
    <submittedName>
        <fullName evidence="4">Ribonuclease H-like domain-containing protein</fullName>
    </submittedName>
</protein>